<sequence length="340" mass="38281">MKIFQKVPQGYTSRQGKYTTTQGVPLFNHKALISMLSATSEAAMSLPIKRRSSPTEELEGEKERSKMKLRSFMKPGKEQQEVVVLGRPDSEISVRMDSNVLDCIICFEPLKPPIFQCEVGHVVCSVCLSKIGERCHMCCKTTRYRRCFALEQFIDAIKVQCSNAKYGCNEFIAYYQKEKHEQECIHVPCFCPENGCSFEGSTRSLLDHLVTMHEWSPTNIKYNKALRISMARDRRFTLFVGEDLSMFLLGNILTDIGNALTMVCIGPHDSELSYSSKISVVDRVACEKGRFVFQMDPLVESSSLSGGIKLGKFFLLVPPELVDGSTGELTINVRIDKVNP</sequence>
<keyword evidence="15" id="KW-1185">Reference proteome</keyword>
<evidence type="ECO:0000256" key="9">
    <source>
        <dbReference type="ARBA" id="ARBA00022833"/>
    </source>
</evidence>
<keyword evidence="8" id="KW-0833">Ubl conjugation pathway</keyword>
<feature type="domain" description="SIAH-type" evidence="13">
    <location>
        <begin position="156"/>
        <end position="214"/>
    </location>
</feature>
<reference evidence="14" key="3">
    <citation type="submission" date="2015-04" db="UniProtKB">
        <authorList>
            <consortium name="EnsemblPlants"/>
        </authorList>
    </citation>
    <scope>IDENTIFICATION</scope>
</reference>
<reference evidence="14 15" key="1">
    <citation type="submission" date="2012-08" db="EMBL/GenBank/DDBJ databases">
        <title>Oryza genome evolution.</title>
        <authorList>
            <person name="Wing R.A."/>
        </authorList>
    </citation>
    <scope>NUCLEOTIDE SEQUENCE</scope>
</reference>
<name>A0A0D9UW78_9ORYZ</name>
<dbReference type="SUPFAM" id="SSF49599">
    <property type="entry name" value="TRAF domain-like"/>
    <property type="match status" value="1"/>
</dbReference>
<dbReference type="CDD" id="cd16571">
    <property type="entry name" value="RING-HC_SIAHs"/>
    <property type="match status" value="1"/>
</dbReference>
<dbReference type="Pfam" id="PF21362">
    <property type="entry name" value="Sina_RING"/>
    <property type="match status" value="1"/>
</dbReference>
<dbReference type="PROSITE" id="PS51081">
    <property type="entry name" value="ZF_SIAH"/>
    <property type="match status" value="1"/>
</dbReference>
<dbReference type="PANTHER" id="PTHR46632:SF36">
    <property type="entry name" value="SIAH-TYPE DOMAIN-CONTAINING PROTEIN"/>
    <property type="match status" value="1"/>
</dbReference>
<dbReference type="InterPro" id="IPR044286">
    <property type="entry name" value="SINL_plant"/>
</dbReference>
<reference evidence="15" key="2">
    <citation type="submission" date="2013-12" db="EMBL/GenBank/DDBJ databases">
        <authorList>
            <person name="Yu Y."/>
            <person name="Lee S."/>
            <person name="de Baynast K."/>
            <person name="Wissotski M."/>
            <person name="Liu L."/>
            <person name="Talag J."/>
            <person name="Goicoechea J."/>
            <person name="Angelova A."/>
            <person name="Jetty R."/>
            <person name="Kudrna D."/>
            <person name="Golser W."/>
            <person name="Rivera L."/>
            <person name="Zhang J."/>
            <person name="Wing R."/>
        </authorList>
    </citation>
    <scope>NUCLEOTIDE SEQUENCE</scope>
</reference>
<evidence type="ECO:0000256" key="8">
    <source>
        <dbReference type="ARBA" id="ARBA00022786"/>
    </source>
</evidence>
<evidence type="ECO:0000313" key="15">
    <source>
        <dbReference type="Proteomes" id="UP000032180"/>
    </source>
</evidence>
<dbReference type="eggNOG" id="KOG3002">
    <property type="taxonomic scope" value="Eukaryota"/>
</dbReference>
<protein>
    <recommendedName>
        <fullName evidence="4">RING-type E3 ubiquitin transferase</fullName>
        <ecNumber evidence="4">2.3.2.27</ecNumber>
    </recommendedName>
</protein>
<dbReference type="Gene3D" id="3.30.40.10">
    <property type="entry name" value="Zinc/RING finger domain, C3HC4 (zinc finger)"/>
    <property type="match status" value="1"/>
</dbReference>
<evidence type="ECO:0000256" key="2">
    <source>
        <dbReference type="ARBA" id="ARBA00004906"/>
    </source>
</evidence>
<dbReference type="Pfam" id="PF21361">
    <property type="entry name" value="Sina_ZnF"/>
    <property type="match status" value="1"/>
</dbReference>
<evidence type="ECO:0000256" key="1">
    <source>
        <dbReference type="ARBA" id="ARBA00000900"/>
    </source>
</evidence>
<evidence type="ECO:0000256" key="11">
    <source>
        <dbReference type="PROSITE-ProRule" id="PRU00455"/>
    </source>
</evidence>
<dbReference type="HOGENOM" id="CLU_040603_4_1_1"/>
<keyword evidence="6" id="KW-0479">Metal-binding</keyword>
<feature type="region of interest" description="Disordered" evidence="12">
    <location>
        <begin position="45"/>
        <end position="67"/>
    </location>
</feature>
<comment type="similarity">
    <text evidence="3">Belongs to the SINA (Seven in absentia) family.</text>
</comment>
<comment type="function">
    <text evidence="10">E3 ubiquitin-protein ligase that mediates ubiquitination and subsequent proteasomal degradation of target proteins. E3 ubiquitin ligases accept ubiquitin from an E2 ubiquitin-conjugating enzyme in the form of a thioester and then directly transfers the ubiquitin to targeted substrates. It probably triggers the ubiquitin-mediated degradation of different substrates.</text>
</comment>
<dbReference type="GO" id="GO:0016567">
    <property type="term" value="P:protein ubiquitination"/>
    <property type="evidence" value="ECO:0007669"/>
    <property type="project" value="UniProtKB-UniPathway"/>
</dbReference>
<evidence type="ECO:0000259" key="13">
    <source>
        <dbReference type="PROSITE" id="PS51081"/>
    </source>
</evidence>
<evidence type="ECO:0000256" key="3">
    <source>
        <dbReference type="ARBA" id="ARBA00009119"/>
    </source>
</evidence>
<dbReference type="UniPathway" id="UPA00143"/>
<dbReference type="GO" id="GO:0061630">
    <property type="term" value="F:ubiquitin protein ligase activity"/>
    <property type="evidence" value="ECO:0007669"/>
    <property type="project" value="UniProtKB-EC"/>
</dbReference>
<accession>A0A0D9UW78</accession>
<dbReference type="AlphaFoldDB" id="A0A0D9UW78"/>
<dbReference type="STRING" id="77586.A0A0D9UW78"/>
<keyword evidence="5" id="KW-0808">Transferase</keyword>
<dbReference type="InterPro" id="IPR013010">
    <property type="entry name" value="Znf_SIAH"/>
</dbReference>
<comment type="pathway">
    <text evidence="2">Protein modification; protein ubiquitination.</text>
</comment>
<evidence type="ECO:0000256" key="7">
    <source>
        <dbReference type="ARBA" id="ARBA00022771"/>
    </source>
</evidence>
<organism evidence="14 15">
    <name type="scientific">Leersia perrieri</name>
    <dbReference type="NCBI Taxonomy" id="77586"/>
    <lineage>
        <taxon>Eukaryota</taxon>
        <taxon>Viridiplantae</taxon>
        <taxon>Streptophyta</taxon>
        <taxon>Embryophyta</taxon>
        <taxon>Tracheophyta</taxon>
        <taxon>Spermatophyta</taxon>
        <taxon>Magnoliopsida</taxon>
        <taxon>Liliopsida</taxon>
        <taxon>Poales</taxon>
        <taxon>Poaceae</taxon>
        <taxon>BOP clade</taxon>
        <taxon>Oryzoideae</taxon>
        <taxon>Oryzeae</taxon>
        <taxon>Oryzinae</taxon>
        <taxon>Leersia</taxon>
    </lineage>
</organism>
<keyword evidence="7 11" id="KW-0863">Zinc-finger</keyword>
<evidence type="ECO:0000256" key="5">
    <source>
        <dbReference type="ARBA" id="ARBA00022679"/>
    </source>
</evidence>
<dbReference type="Gramene" id="LPERR01G01380.1">
    <property type="protein sequence ID" value="LPERR01G01380.1"/>
    <property type="gene ID" value="LPERR01G01380"/>
</dbReference>
<dbReference type="GO" id="GO:0008270">
    <property type="term" value="F:zinc ion binding"/>
    <property type="evidence" value="ECO:0007669"/>
    <property type="project" value="UniProtKB-KW"/>
</dbReference>
<evidence type="ECO:0000256" key="12">
    <source>
        <dbReference type="SAM" id="MobiDB-lite"/>
    </source>
</evidence>
<proteinExistence type="inferred from homology"/>
<dbReference type="InterPro" id="IPR049548">
    <property type="entry name" value="Sina-like_RING"/>
</dbReference>
<dbReference type="EnsemblPlants" id="LPERR01G01380.1">
    <property type="protein sequence ID" value="LPERR01G01380.1"/>
    <property type="gene ID" value="LPERR01G01380"/>
</dbReference>
<dbReference type="Proteomes" id="UP000032180">
    <property type="component" value="Chromosome 1"/>
</dbReference>
<keyword evidence="9" id="KW-0862">Zinc</keyword>
<dbReference type="EC" id="2.3.2.27" evidence="4"/>
<evidence type="ECO:0000256" key="4">
    <source>
        <dbReference type="ARBA" id="ARBA00012483"/>
    </source>
</evidence>
<dbReference type="InterPro" id="IPR013083">
    <property type="entry name" value="Znf_RING/FYVE/PHD"/>
</dbReference>
<evidence type="ECO:0000256" key="10">
    <source>
        <dbReference type="ARBA" id="ARBA00024004"/>
    </source>
</evidence>
<dbReference type="PANTHER" id="PTHR46632">
    <property type="entry name" value="E3 UBIQUITIN-PROTEIN LIGASE SINA-LIKE 4"/>
    <property type="match status" value="1"/>
</dbReference>
<evidence type="ECO:0000256" key="6">
    <source>
        <dbReference type="ARBA" id="ARBA00022723"/>
    </source>
</evidence>
<evidence type="ECO:0000313" key="14">
    <source>
        <dbReference type="EnsemblPlants" id="LPERR01G01380.1"/>
    </source>
</evidence>
<comment type="catalytic activity">
    <reaction evidence="1">
        <text>S-ubiquitinyl-[E2 ubiquitin-conjugating enzyme]-L-cysteine + [acceptor protein]-L-lysine = [E2 ubiquitin-conjugating enzyme]-L-cysteine + N(6)-ubiquitinyl-[acceptor protein]-L-lysine.</text>
        <dbReference type="EC" id="2.3.2.27"/>
    </reaction>
</comment>